<dbReference type="InterPro" id="IPR000182">
    <property type="entry name" value="GNAT_dom"/>
</dbReference>
<dbReference type="CDD" id="cd04301">
    <property type="entry name" value="NAT_SF"/>
    <property type="match status" value="1"/>
</dbReference>
<evidence type="ECO:0000313" key="4">
    <source>
        <dbReference type="EMBL" id="CAB4600233.1"/>
    </source>
</evidence>
<evidence type="ECO:0000259" key="3">
    <source>
        <dbReference type="PROSITE" id="PS51186"/>
    </source>
</evidence>
<dbReference type="AlphaFoldDB" id="A0A6J6GKL3"/>
<protein>
    <submittedName>
        <fullName evidence="4">Unannotated protein</fullName>
    </submittedName>
</protein>
<dbReference type="GO" id="GO:0016747">
    <property type="term" value="F:acyltransferase activity, transferring groups other than amino-acyl groups"/>
    <property type="evidence" value="ECO:0007669"/>
    <property type="project" value="InterPro"/>
</dbReference>
<sequence>MIGAFRRSKSTARPRLLDDGHISARVRHWPGRPEIAHLVLVDHTIAPSASSLHEWMNTLRAEGYASIRTGALSGEAAEQFEAMDFYEIQQLALLRLGTSTPNKIDSPTPHHEMRALRTIRSMDIAARIDQEAFDFGWQLDALGIREACRATPTHRIRLALTSTDEPVGYMITGRNGSAGFIQRLAVSPTHAGQGVATSLLQDGLQWLGKGGVSDILVNTHLDNQRALDLYHRLGFATLPETLRVMQWDAPVES</sequence>
<dbReference type="PANTHER" id="PTHR43877:SF2">
    <property type="entry name" value="AMINOALKYLPHOSPHONATE N-ACETYLTRANSFERASE-RELATED"/>
    <property type="match status" value="1"/>
</dbReference>
<dbReference type="Pfam" id="PF00583">
    <property type="entry name" value="Acetyltransf_1"/>
    <property type="match status" value="1"/>
</dbReference>
<reference evidence="4" key="1">
    <citation type="submission" date="2020-05" db="EMBL/GenBank/DDBJ databases">
        <authorList>
            <person name="Chiriac C."/>
            <person name="Salcher M."/>
            <person name="Ghai R."/>
            <person name="Kavagutti S V."/>
        </authorList>
    </citation>
    <scope>NUCLEOTIDE SEQUENCE</scope>
</reference>
<feature type="domain" description="N-acetyltransferase" evidence="3">
    <location>
        <begin position="114"/>
        <end position="250"/>
    </location>
</feature>
<dbReference type="Gene3D" id="3.40.630.30">
    <property type="match status" value="1"/>
</dbReference>
<dbReference type="InterPro" id="IPR016181">
    <property type="entry name" value="Acyl_CoA_acyltransferase"/>
</dbReference>
<evidence type="ECO:0000256" key="2">
    <source>
        <dbReference type="ARBA" id="ARBA00023315"/>
    </source>
</evidence>
<accession>A0A6J6GKL3</accession>
<dbReference type="PANTHER" id="PTHR43877">
    <property type="entry name" value="AMINOALKYLPHOSPHONATE N-ACETYLTRANSFERASE-RELATED-RELATED"/>
    <property type="match status" value="1"/>
</dbReference>
<dbReference type="SUPFAM" id="SSF55729">
    <property type="entry name" value="Acyl-CoA N-acyltransferases (Nat)"/>
    <property type="match status" value="1"/>
</dbReference>
<keyword evidence="1" id="KW-0808">Transferase</keyword>
<gene>
    <name evidence="4" type="ORF">UFOPK1820_00681</name>
</gene>
<dbReference type="EMBL" id="CAEZUK010000091">
    <property type="protein sequence ID" value="CAB4600233.1"/>
    <property type="molecule type" value="Genomic_DNA"/>
</dbReference>
<keyword evidence="2" id="KW-0012">Acyltransferase</keyword>
<proteinExistence type="predicted"/>
<name>A0A6J6GKL3_9ZZZZ</name>
<dbReference type="InterPro" id="IPR050832">
    <property type="entry name" value="Bact_Acetyltransf"/>
</dbReference>
<evidence type="ECO:0000256" key="1">
    <source>
        <dbReference type="ARBA" id="ARBA00022679"/>
    </source>
</evidence>
<dbReference type="PROSITE" id="PS51186">
    <property type="entry name" value="GNAT"/>
    <property type="match status" value="1"/>
</dbReference>
<organism evidence="4">
    <name type="scientific">freshwater metagenome</name>
    <dbReference type="NCBI Taxonomy" id="449393"/>
    <lineage>
        <taxon>unclassified sequences</taxon>
        <taxon>metagenomes</taxon>
        <taxon>ecological metagenomes</taxon>
    </lineage>
</organism>